<keyword evidence="5" id="KW-0812">Transmembrane</keyword>
<dbReference type="InterPro" id="IPR051158">
    <property type="entry name" value="Metallophosphoesterase_sf"/>
</dbReference>
<keyword evidence="5" id="KW-1133">Transmembrane helix</keyword>
<dbReference type="Pfam" id="PF00149">
    <property type="entry name" value="Metallophos"/>
    <property type="match status" value="1"/>
</dbReference>
<reference evidence="7 8" key="1">
    <citation type="submission" date="2019-03" db="EMBL/GenBank/DDBJ databases">
        <title>Genomic Encyclopedia of Type Strains, Phase IV (KMG-IV): sequencing the most valuable type-strain genomes for metagenomic binning, comparative biology and taxonomic classification.</title>
        <authorList>
            <person name="Goeker M."/>
        </authorList>
    </citation>
    <scope>NUCLEOTIDE SEQUENCE [LARGE SCALE GENOMIC DNA]</scope>
    <source>
        <strain evidence="7 8">DSM 24591</strain>
    </source>
</reference>
<dbReference type="CDD" id="cd07385">
    <property type="entry name" value="MPP_YkuE_C"/>
    <property type="match status" value="1"/>
</dbReference>
<evidence type="ECO:0000259" key="6">
    <source>
        <dbReference type="Pfam" id="PF00149"/>
    </source>
</evidence>
<keyword evidence="3" id="KW-0378">Hydrolase</keyword>
<dbReference type="PANTHER" id="PTHR31302:SF31">
    <property type="entry name" value="PHOSPHODIESTERASE YAEI"/>
    <property type="match status" value="1"/>
</dbReference>
<gene>
    <name evidence="7" type="ORF">EDC26_102164</name>
</gene>
<keyword evidence="8" id="KW-1185">Reference proteome</keyword>
<dbReference type="EMBL" id="SMAJ01000002">
    <property type="protein sequence ID" value="TCT10208.1"/>
    <property type="molecule type" value="Genomic_DNA"/>
</dbReference>
<dbReference type="GO" id="GO:0009245">
    <property type="term" value="P:lipid A biosynthetic process"/>
    <property type="evidence" value="ECO:0007669"/>
    <property type="project" value="TreeGrafter"/>
</dbReference>
<proteinExistence type="inferred from homology"/>
<evidence type="ECO:0000313" key="8">
    <source>
        <dbReference type="Proteomes" id="UP000295525"/>
    </source>
</evidence>
<keyword evidence="2" id="KW-0479">Metal-binding</keyword>
<dbReference type="PANTHER" id="PTHR31302">
    <property type="entry name" value="TRANSMEMBRANE PROTEIN WITH METALLOPHOSPHOESTERASE DOMAIN-RELATED"/>
    <property type="match status" value="1"/>
</dbReference>
<comment type="cofactor">
    <cofactor evidence="1">
        <name>a divalent metal cation</name>
        <dbReference type="ChEBI" id="CHEBI:60240"/>
    </cofactor>
</comment>
<dbReference type="GO" id="GO:0046872">
    <property type="term" value="F:metal ion binding"/>
    <property type="evidence" value="ECO:0007669"/>
    <property type="project" value="UniProtKB-KW"/>
</dbReference>
<evidence type="ECO:0000256" key="4">
    <source>
        <dbReference type="ARBA" id="ARBA00061089"/>
    </source>
</evidence>
<dbReference type="AlphaFoldDB" id="A0A4V2UZ76"/>
<feature type="transmembrane region" description="Helical" evidence="5">
    <location>
        <begin position="42"/>
        <end position="63"/>
    </location>
</feature>
<evidence type="ECO:0000313" key="7">
    <source>
        <dbReference type="EMBL" id="TCT10208.1"/>
    </source>
</evidence>
<dbReference type="InterPro" id="IPR004843">
    <property type="entry name" value="Calcineurin-like_PHP"/>
</dbReference>
<feature type="transmembrane region" description="Helical" evidence="5">
    <location>
        <begin position="69"/>
        <end position="90"/>
    </location>
</feature>
<comment type="similarity">
    <text evidence="4">Belongs to the metallophosphoesterase superfamily.</text>
</comment>
<dbReference type="SUPFAM" id="SSF56300">
    <property type="entry name" value="Metallo-dependent phosphatases"/>
    <property type="match status" value="1"/>
</dbReference>
<comment type="caution">
    <text evidence="7">The sequence shown here is derived from an EMBL/GenBank/DDBJ whole genome shotgun (WGS) entry which is preliminary data.</text>
</comment>
<feature type="transmembrane region" description="Helical" evidence="5">
    <location>
        <begin position="102"/>
        <end position="135"/>
    </location>
</feature>
<dbReference type="Proteomes" id="UP000295525">
    <property type="component" value="Unassembled WGS sequence"/>
</dbReference>
<keyword evidence="5" id="KW-0472">Membrane</keyword>
<feature type="domain" description="Calcineurin-like phosphoesterase" evidence="6">
    <location>
        <begin position="197"/>
        <end position="365"/>
    </location>
</feature>
<dbReference type="GO" id="GO:0008758">
    <property type="term" value="F:UDP-2,3-diacylglucosamine hydrolase activity"/>
    <property type="evidence" value="ECO:0007669"/>
    <property type="project" value="TreeGrafter"/>
</dbReference>
<evidence type="ECO:0000256" key="5">
    <source>
        <dbReference type="SAM" id="Phobius"/>
    </source>
</evidence>
<protein>
    <recommendedName>
        <fullName evidence="6">Calcineurin-like phosphoesterase domain-containing protein</fullName>
    </recommendedName>
</protein>
<sequence>MVAKSLRKIKQFVIIPLGCSSPGAYNANVATDKIAMTRRFSFFLRLPIILFLAHVYAALRLAAAAPAGAARWITVAALLLVYLLILAGFFTRRSVGSALGDAIAWAGFLSLGLFSWLLVLTFLRDVLLLLVTIAIAVRSEVISDPLFHLIHTTSAMAVPVLSLTAVFLGLLNARRLARVVDVEVRLPALPEALQGFTIVQVSDLHIGPTIKQRYVDAVVDAVNRLSPDIIALTGDLVDGGVARLAKDISPLARLKARHGIYAVTGNHEYYSGAEQWVAEFRRLGLDVLMNQHRILSYQGAMLVVAGVTDFGARGFDASQASDPATALSGAPAGAAVKILLAHQPRTAPAAAAAGFDLQLSGHTHGGQFWPWKYLVPLQQPFVDGLHRHGRMAVYVSRGTGYWGPPMRLGARSEITRIRLAGN</sequence>
<dbReference type="FunFam" id="3.60.21.10:FF:000028">
    <property type="entry name" value="Putative metallophosphoesterase"/>
    <property type="match status" value="1"/>
</dbReference>
<evidence type="ECO:0000256" key="2">
    <source>
        <dbReference type="ARBA" id="ARBA00022723"/>
    </source>
</evidence>
<dbReference type="InterPro" id="IPR029052">
    <property type="entry name" value="Metallo-depent_PP-like"/>
</dbReference>
<accession>A0A4V2UZ76</accession>
<dbReference type="Gene3D" id="3.60.21.10">
    <property type="match status" value="1"/>
</dbReference>
<dbReference type="GO" id="GO:0016020">
    <property type="term" value="C:membrane"/>
    <property type="evidence" value="ECO:0007669"/>
    <property type="project" value="GOC"/>
</dbReference>
<organism evidence="7 8">
    <name type="scientific">Paralcaligenes ureilyticus</name>
    <dbReference type="NCBI Taxonomy" id="627131"/>
    <lineage>
        <taxon>Bacteria</taxon>
        <taxon>Pseudomonadati</taxon>
        <taxon>Pseudomonadota</taxon>
        <taxon>Betaproteobacteria</taxon>
        <taxon>Burkholderiales</taxon>
        <taxon>Alcaligenaceae</taxon>
        <taxon>Paralcaligenes</taxon>
    </lineage>
</organism>
<evidence type="ECO:0000256" key="1">
    <source>
        <dbReference type="ARBA" id="ARBA00001968"/>
    </source>
</evidence>
<name>A0A4V2UZ76_9BURK</name>
<feature type="transmembrane region" description="Helical" evidence="5">
    <location>
        <begin position="147"/>
        <end position="171"/>
    </location>
</feature>
<evidence type="ECO:0000256" key="3">
    <source>
        <dbReference type="ARBA" id="ARBA00022801"/>
    </source>
</evidence>